<sequence length="143" mass="16393">MVAYSFKPSFIPAIDAGTKRQTIRLPRKRHARAGEALQFFTGPRMKPVRIGAAVCVAAREVRLDFRAATVTIEDAMMIDELEDLNAFAIRDGFLPPEHLRATLWPWEYMSRWWLQTHPDHLLFTGVLIDWEETFVPAAREIAA</sequence>
<protein>
    <recommendedName>
        <fullName evidence="3">ASCH domain-containing protein</fullName>
    </recommendedName>
</protein>
<keyword evidence="2" id="KW-1185">Reference proteome</keyword>
<dbReference type="OrthoDB" id="200334at2"/>
<dbReference type="RefSeq" id="WP_062148608.1">
    <property type="nucleotide sequence ID" value="NZ_CP013002.1"/>
</dbReference>
<dbReference type="AlphaFoldDB" id="A0A0P0P1C7"/>
<dbReference type="EMBL" id="CP013002">
    <property type="protein sequence ID" value="ALL14284.1"/>
    <property type="molecule type" value="Genomic_DNA"/>
</dbReference>
<dbReference type="STRING" id="69395.AQ619_13540"/>
<organism evidence="1 2">
    <name type="scientific">Caulobacter henricii</name>
    <dbReference type="NCBI Taxonomy" id="69395"/>
    <lineage>
        <taxon>Bacteria</taxon>
        <taxon>Pseudomonadati</taxon>
        <taxon>Pseudomonadota</taxon>
        <taxon>Alphaproteobacteria</taxon>
        <taxon>Caulobacterales</taxon>
        <taxon>Caulobacteraceae</taxon>
        <taxon>Caulobacter</taxon>
    </lineage>
</organism>
<dbReference type="KEGG" id="chq:AQ619_13540"/>
<evidence type="ECO:0008006" key="3">
    <source>
        <dbReference type="Google" id="ProtNLM"/>
    </source>
</evidence>
<proteinExistence type="predicted"/>
<dbReference type="Proteomes" id="UP000056905">
    <property type="component" value="Chromosome"/>
</dbReference>
<name>A0A0P0P1C7_9CAUL</name>
<evidence type="ECO:0000313" key="2">
    <source>
        <dbReference type="Proteomes" id="UP000056905"/>
    </source>
</evidence>
<accession>A0A0P0P1C7</accession>
<gene>
    <name evidence="1" type="ORF">AQ619_13540</name>
</gene>
<evidence type="ECO:0000313" key="1">
    <source>
        <dbReference type="EMBL" id="ALL14284.1"/>
    </source>
</evidence>
<reference evidence="1 2" key="1">
    <citation type="submission" date="2015-10" db="EMBL/GenBank/DDBJ databases">
        <title>Conservation of the essential genome among Caulobacter and Brevundimonas species.</title>
        <authorList>
            <person name="Scott D."/>
            <person name="Ely B."/>
        </authorList>
    </citation>
    <scope>NUCLEOTIDE SEQUENCE [LARGE SCALE GENOMIC DNA]</scope>
    <source>
        <strain evidence="1 2">CB4</strain>
    </source>
</reference>